<organism evidence="1 2">
    <name type="scientific">Thermofilum adornatum 1505</name>
    <dbReference type="NCBI Taxonomy" id="697581"/>
    <lineage>
        <taxon>Archaea</taxon>
        <taxon>Thermoproteota</taxon>
        <taxon>Thermoprotei</taxon>
        <taxon>Thermofilales</taxon>
        <taxon>Thermofilaceae</taxon>
        <taxon>Thermofilum</taxon>
    </lineage>
</organism>
<dbReference type="STRING" id="697581.TCARB_0204"/>
<reference evidence="2" key="1">
    <citation type="book" date="2010" name="EXTREMOPHILES" publisher="0:0-0">
        <title>Complete genome sequences of ten hyperthermophilic archaea reveal their metabolic capabilities and possible ecological roles.</title>
        <editorList>
            <person name="?"/>
        </editorList>
        <authorList>
            <person name="Ravin N.V."/>
            <person name="Mardanov A.V."/>
            <person name="Bonch-Osmolovskaya E.A."/>
            <person name="Skryabin K.G."/>
        </authorList>
    </citation>
    <scope>NUCLEOTIDE SEQUENCE [LARGE SCALE GENOMIC DNA]</scope>
    <source>
        <strain evidence="2">1505</strain>
    </source>
</reference>
<dbReference type="RefSeq" id="WP_052886434.1">
    <property type="nucleotide sequence ID" value="NZ_CP007493.1"/>
</dbReference>
<evidence type="ECO:0000313" key="2">
    <source>
        <dbReference type="Proteomes" id="UP000266720"/>
    </source>
</evidence>
<dbReference type="GeneID" id="25405664"/>
<dbReference type="Pfam" id="PF04519">
    <property type="entry name" value="Bactofilin"/>
    <property type="match status" value="1"/>
</dbReference>
<protein>
    <recommendedName>
        <fullName evidence="3">Polymer-forming cytoskeletal protein</fullName>
    </recommendedName>
</protein>
<dbReference type="KEGG" id="tcb:TCARB_0204"/>
<proteinExistence type="predicted"/>
<dbReference type="InterPro" id="IPR007607">
    <property type="entry name" value="BacA/B"/>
</dbReference>
<accession>A0A3G1A4D8</accession>
<evidence type="ECO:0008006" key="3">
    <source>
        <dbReference type="Google" id="ProtNLM"/>
    </source>
</evidence>
<gene>
    <name evidence="1" type="ORF">TCARB_0204</name>
</gene>
<evidence type="ECO:0000313" key="1">
    <source>
        <dbReference type="EMBL" id="AJB41280.1"/>
    </source>
</evidence>
<dbReference type="Proteomes" id="UP000266720">
    <property type="component" value="Chromosome"/>
</dbReference>
<dbReference type="AlphaFoldDB" id="A0A3G1A4D8"/>
<name>A0A3G1A4D8_9CREN</name>
<sequence length="234" mass="24893">MAELFDKYERALRGQSTASSKVDSVHIAGSGVVAGGKYNRISISGSGKVTGNVEAEEIRVSGSARFMGDVTAQFFKCAGSCKIEGNVKSDLFKSAGSISISGSIEGNEVKIAGALKSYGIKARILHVSGSFKAESVEAEEAFFEISEEAVAEKIVAKRITVRPSRGENMLSLGKILKYALRRHALPILEAREISADSVTVEDVIIKGNIVAKEIVLRGKADIVGSIQGEVKKEK</sequence>
<dbReference type="EMBL" id="CP007493">
    <property type="protein sequence ID" value="AJB41280.1"/>
    <property type="molecule type" value="Genomic_DNA"/>
</dbReference>